<evidence type="ECO:0000256" key="1">
    <source>
        <dbReference type="ARBA" id="ARBA00004117"/>
    </source>
</evidence>
<proteinExistence type="inferred from homology"/>
<evidence type="ECO:0000256" key="3">
    <source>
        <dbReference type="ARBA" id="ARBA00023143"/>
    </source>
</evidence>
<accession>A0A8J7USV3</accession>
<dbReference type="GO" id="GO:0009425">
    <property type="term" value="C:bacterial-type flagellum basal body"/>
    <property type="evidence" value="ECO:0007669"/>
    <property type="project" value="UniProtKB-SubCell"/>
</dbReference>
<comment type="caution">
    <text evidence="6">The sequence shown here is derived from an EMBL/GenBank/DDBJ whole genome shotgun (WGS) entry which is preliminary data.</text>
</comment>
<comment type="subcellular location">
    <subcellularLocation>
        <location evidence="1">Bacterial flagellum basal body</location>
    </subcellularLocation>
</comment>
<name>A0A8J7USV3_9BACT</name>
<evidence type="ECO:0000313" key="7">
    <source>
        <dbReference type="Proteomes" id="UP000673975"/>
    </source>
</evidence>
<evidence type="ECO:0000256" key="4">
    <source>
        <dbReference type="SAM" id="MobiDB-lite"/>
    </source>
</evidence>
<comment type="similarity">
    <text evidence="2">Belongs to the flagella basal body rod proteins family.</text>
</comment>
<dbReference type="Proteomes" id="UP000673975">
    <property type="component" value="Unassembled WGS sequence"/>
</dbReference>
<dbReference type="AlphaFoldDB" id="A0A8J7USV3"/>
<dbReference type="EMBL" id="JAFIDN010000003">
    <property type="protein sequence ID" value="MBP3191931.1"/>
    <property type="molecule type" value="Genomic_DNA"/>
</dbReference>
<sequence>MLPDRLFSSFQTAAGGLSVQREKIGAATNNIANAGTSAPNGSADVYRPQSVQTGTGDRQDFQRMLLDSISTLRQTRPGHHAVSGGSVSQGNPGSSSSDFGPTAQMVESDNFRHEFDPNHPDADENGMVRYPDVDLIREMTQLVSANRLYEANLSAIEAEKQIIKRSLEI</sequence>
<organism evidence="6 7">
    <name type="scientific">Natronogracilivirga saccharolytica</name>
    <dbReference type="NCBI Taxonomy" id="2812953"/>
    <lineage>
        <taxon>Bacteria</taxon>
        <taxon>Pseudomonadati</taxon>
        <taxon>Balneolota</taxon>
        <taxon>Balneolia</taxon>
        <taxon>Balneolales</taxon>
        <taxon>Cyclonatronaceae</taxon>
        <taxon>Natronogracilivirga</taxon>
    </lineage>
</organism>
<dbReference type="Pfam" id="PF06429">
    <property type="entry name" value="Flg_bbr_C"/>
    <property type="match status" value="1"/>
</dbReference>
<evidence type="ECO:0000259" key="5">
    <source>
        <dbReference type="Pfam" id="PF06429"/>
    </source>
</evidence>
<dbReference type="GO" id="GO:0071978">
    <property type="term" value="P:bacterial-type flagellum-dependent swarming motility"/>
    <property type="evidence" value="ECO:0007669"/>
    <property type="project" value="TreeGrafter"/>
</dbReference>
<keyword evidence="3" id="KW-0975">Bacterial flagellum</keyword>
<dbReference type="PANTHER" id="PTHR30435">
    <property type="entry name" value="FLAGELLAR PROTEIN"/>
    <property type="match status" value="1"/>
</dbReference>
<feature type="compositionally biased region" description="Low complexity" evidence="4">
    <location>
        <begin position="83"/>
        <end position="97"/>
    </location>
</feature>
<keyword evidence="7" id="KW-1185">Reference proteome</keyword>
<dbReference type="InterPro" id="IPR010930">
    <property type="entry name" value="Flg_bb/hook_C_dom"/>
</dbReference>
<reference evidence="6" key="1">
    <citation type="submission" date="2021-02" db="EMBL/GenBank/DDBJ databases">
        <title>Natronogracilivirga saccharolytica gen. nov. sp. nov. a new anaerobic, haloalkiliphilic carbohydrate-fermenting bacterium from soda lake and proposing of Cyclonatronumiaceae fam. nov. in the phylum Balneolaeota.</title>
        <authorList>
            <person name="Zhilina T.N."/>
            <person name="Sorokin D.Y."/>
            <person name="Zavarzina D.G."/>
            <person name="Toshchakov S.V."/>
            <person name="Kublanov I.V."/>
        </authorList>
    </citation>
    <scope>NUCLEOTIDE SEQUENCE</scope>
    <source>
        <strain evidence="6">Z-1702</strain>
    </source>
</reference>
<feature type="domain" description="Flagellar basal-body/hook protein C-terminal" evidence="5">
    <location>
        <begin position="125"/>
        <end position="167"/>
    </location>
</feature>
<feature type="region of interest" description="Disordered" evidence="4">
    <location>
        <begin position="31"/>
        <end position="58"/>
    </location>
</feature>
<feature type="region of interest" description="Disordered" evidence="4">
    <location>
        <begin position="72"/>
        <end position="103"/>
    </location>
</feature>
<gene>
    <name evidence="6" type="ORF">NATSA_04555</name>
</gene>
<dbReference type="PANTHER" id="PTHR30435:SF2">
    <property type="entry name" value="FLAGELLAR BASAL-BODY ROD PROTEIN FLGC"/>
    <property type="match status" value="1"/>
</dbReference>
<protein>
    <recommendedName>
        <fullName evidence="5">Flagellar basal-body/hook protein C-terminal domain-containing protein</fullName>
    </recommendedName>
</protein>
<evidence type="ECO:0000313" key="6">
    <source>
        <dbReference type="EMBL" id="MBP3191931.1"/>
    </source>
</evidence>
<dbReference type="RefSeq" id="WP_210510832.1">
    <property type="nucleotide sequence ID" value="NZ_JAFIDN010000003.1"/>
</dbReference>
<evidence type="ECO:0000256" key="2">
    <source>
        <dbReference type="ARBA" id="ARBA00009677"/>
    </source>
</evidence>